<dbReference type="InterPro" id="IPR014895">
    <property type="entry name" value="Alginate_lyase_2"/>
</dbReference>
<reference evidence="3" key="1">
    <citation type="journal article" date="2023" name="Mol. Ecol. Resour.">
        <title>Chromosome-level genome assembly of a triploid poplar Populus alba 'Berolinensis'.</title>
        <authorList>
            <person name="Chen S."/>
            <person name="Yu Y."/>
            <person name="Wang X."/>
            <person name="Wang S."/>
            <person name="Zhang T."/>
            <person name="Zhou Y."/>
            <person name="He R."/>
            <person name="Meng N."/>
            <person name="Wang Y."/>
            <person name="Liu W."/>
            <person name="Liu Z."/>
            <person name="Liu J."/>
            <person name="Guo Q."/>
            <person name="Huang H."/>
            <person name="Sederoff R.R."/>
            <person name="Wang G."/>
            <person name="Qu G."/>
            <person name="Chen S."/>
        </authorList>
    </citation>
    <scope>NUCLEOTIDE SEQUENCE</scope>
    <source>
        <strain evidence="3">SC-2020</strain>
    </source>
</reference>
<evidence type="ECO:0000259" key="2">
    <source>
        <dbReference type="Pfam" id="PF08787"/>
    </source>
</evidence>
<dbReference type="InterPro" id="IPR013320">
    <property type="entry name" value="ConA-like_dom_sf"/>
</dbReference>
<dbReference type="Proteomes" id="UP001164929">
    <property type="component" value="Chromosome 5"/>
</dbReference>
<evidence type="ECO:0000256" key="1">
    <source>
        <dbReference type="SAM" id="MobiDB-lite"/>
    </source>
</evidence>
<name>A0AAD6QX43_9ROSI</name>
<gene>
    <name evidence="3" type="ORF">NC653_014388</name>
</gene>
<accession>A0AAD6QX43</accession>
<dbReference type="SUPFAM" id="SSF49899">
    <property type="entry name" value="Concanavalin A-like lectins/glucanases"/>
    <property type="match status" value="1"/>
</dbReference>
<dbReference type="Pfam" id="PF08787">
    <property type="entry name" value="Alginate_lyase2"/>
    <property type="match status" value="1"/>
</dbReference>
<dbReference type="Gene3D" id="2.60.120.200">
    <property type="match status" value="1"/>
</dbReference>
<organism evidence="3 4">
    <name type="scientific">Populus alba x Populus x berolinensis</name>
    <dbReference type="NCBI Taxonomy" id="444605"/>
    <lineage>
        <taxon>Eukaryota</taxon>
        <taxon>Viridiplantae</taxon>
        <taxon>Streptophyta</taxon>
        <taxon>Embryophyta</taxon>
        <taxon>Tracheophyta</taxon>
        <taxon>Spermatophyta</taxon>
        <taxon>Magnoliopsida</taxon>
        <taxon>eudicotyledons</taxon>
        <taxon>Gunneridae</taxon>
        <taxon>Pentapetalae</taxon>
        <taxon>rosids</taxon>
        <taxon>fabids</taxon>
        <taxon>Malpighiales</taxon>
        <taxon>Salicaceae</taxon>
        <taxon>Saliceae</taxon>
        <taxon>Populus</taxon>
    </lineage>
</organism>
<evidence type="ECO:0000313" key="3">
    <source>
        <dbReference type="EMBL" id="KAJ6998173.1"/>
    </source>
</evidence>
<feature type="compositionally biased region" description="Basic and acidic residues" evidence="1">
    <location>
        <begin position="1"/>
        <end position="18"/>
    </location>
</feature>
<feature type="compositionally biased region" description="Basic and acidic residues" evidence="1">
    <location>
        <begin position="45"/>
        <end position="61"/>
    </location>
</feature>
<comment type="caution">
    <text evidence="3">The sequence shown here is derived from an EMBL/GenBank/DDBJ whole genome shotgun (WGS) entry which is preliminary data.</text>
</comment>
<keyword evidence="4" id="KW-1185">Reference proteome</keyword>
<dbReference type="PANTHER" id="PTHR33681:SF11">
    <property type="entry name" value="ALGINATE LYASE"/>
    <property type="match status" value="1"/>
</dbReference>
<dbReference type="PANTHER" id="PTHR33681">
    <property type="entry name" value="BINDING PROTEIN, PUTATIVE, EXPRESSED-RELATED"/>
    <property type="match status" value="1"/>
</dbReference>
<dbReference type="AlphaFoldDB" id="A0AAD6QX43"/>
<sequence>MVNDRFDHPLKHSEEEGLGRNYDPNKSFDQTSGGDESVTIDYVSSEEKSEAGSSQEAEKQKTKSGKQPLALEIFKSKKLNFPPPGRGIAEKRDRYFQPEQFVGFYPRQDGLKISSSEWKDLHSLLLLFLALFSLKSFNLLCSAADPTDGFTPVPLTEANFVLQKPYNVPLNERCSYEDGVRSLWVYATDKPQDPSSNTQPRTEVRITVTPLPLSFSLRVLTVRQEYGNLKVYGFVPNGTSGVTVAQIHGAFHGATTLILRIYDGNMRYYSGDLVATDLYDKWFRLNIIHDVDGGRLTVFIDGEERYSTHDQGPGDLYFKCGV</sequence>
<feature type="region of interest" description="Disordered" evidence="1">
    <location>
        <begin position="1"/>
        <end position="66"/>
    </location>
</feature>
<proteinExistence type="predicted"/>
<feature type="domain" description="Alginate lyase 2" evidence="2">
    <location>
        <begin position="158"/>
        <end position="322"/>
    </location>
</feature>
<protein>
    <recommendedName>
        <fullName evidence="2">Alginate lyase 2 domain-containing protein</fullName>
    </recommendedName>
</protein>
<dbReference type="EMBL" id="JAQIZT010000005">
    <property type="protein sequence ID" value="KAJ6998173.1"/>
    <property type="molecule type" value="Genomic_DNA"/>
</dbReference>
<evidence type="ECO:0000313" key="4">
    <source>
        <dbReference type="Proteomes" id="UP001164929"/>
    </source>
</evidence>